<dbReference type="Gene3D" id="3.40.50.450">
    <property type="match status" value="1"/>
</dbReference>
<name>A0A381UWQ0_9ZZZZ</name>
<dbReference type="EMBL" id="UINC01007094">
    <property type="protein sequence ID" value="SVA31373.1"/>
    <property type="molecule type" value="Genomic_DNA"/>
</dbReference>
<dbReference type="GO" id="GO:0070694">
    <property type="term" value="F:5-hydroxymethyl-dUMP N-hydrolase activity"/>
    <property type="evidence" value="ECO:0007669"/>
    <property type="project" value="TreeGrafter"/>
</dbReference>
<dbReference type="PANTHER" id="PTHR15364">
    <property type="entry name" value="2'-DEOXYNUCLEOSIDE 5'-PHOSPHATE N-HYDROLASE 1"/>
    <property type="match status" value="1"/>
</dbReference>
<organism evidence="1">
    <name type="scientific">marine metagenome</name>
    <dbReference type="NCBI Taxonomy" id="408172"/>
    <lineage>
        <taxon>unclassified sequences</taxon>
        <taxon>metagenomes</taxon>
        <taxon>ecological metagenomes</taxon>
    </lineage>
</organism>
<dbReference type="PANTHER" id="PTHR15364:SF0">
    <property type="entry name" value="2'-DEOXYNUCLEOSIDE 5'-PHOSPHATE N-HYDROLASE 1"/>
    <property type="match status" value="1"/>
</dbReference>
<dbReference type="InterPro" id="IPR051239">
    <property type="entry name" value="2'-dNMP_N-hydrolase"/>
</dbReference>
<dbReference type="InterPro" id="IPR007710">
    <property type="entry name" value="Nucleoside_deoxyribTrfase"/>
</dbReference>
<dbReference type="AlphaFoldDB" id="A0A381UWQ0"/>
<gene>
    <name evidence="1" type="ORF">METZ01_LOCUS84227</name>
</gene>
<dbReference type="GO" id="GO:0005634">
    <property type="term" value="C:nucleus"/>
    <property type="evidence" value="ECO:0007669"/>
    <property type="project" value="TreeGrafter"/>
</dbReference>
<dbReference type="Pfam" id="PF05014">
    <property type="entry name" value="Nuc_deoxyrib_tr"/>
    <property type="match status" value="1"/>
</dbReference>
<proteinExistence type="predicted"/>
<sequence length="135" mass="15215">MSLDVNSEYTIYFAGALFDHKELIGNAILATYINKVSAGKYRCILPQDLEQSTGRAVDIRNQDLRHVMSCDLGIFNFDGTELDSGTVVEFLYAKTLDIPSVIIRSDFRGSGDQSSEGDKWNLMASFYPRTRKLEF</sequence>
<dbReference type="GO" id="GO:0009159">
    <property type="term" value="P:deoxyribonucleoside monophosphate catabolic process"/>
    <property type="evidence" value="ECO:0007669"/>
    <property type="project" value="TreeGrafter"/>
</dbReference>
<accession>A0A381UWQ0</accession>
<dbReference type="SUPFAM" id="SSF52309">
    <property type="entry name" value="N-(deoxy)ribosyltransferase-like"/>
    <property type="match status" value="1"/>
</dbReference>
<evidence type="ECO:0008006" key="2">
    <source>
        <dbReference type="Google" id="ProtNLM"/>
    </source>
</evidence>
<evidence type="ECO:0000313" key="1">
    <source>
        <dbReference type="EMBL" id="SVA31373.1"/>
    </source>
</evidence>
<feature type="non-terminal residue" evidence="1">
    <location>
        <position position="135"/>
    </location>
</feature>
<reference evidence="1" key="1">
    <citation type="submission" date="2018-05" db="EMBL/GenBank/DDBJ databases">
        <authorList>
            <person name="Lanie J.A."/>
            <person name="Ng W.-L."/>
            <person name="Kazmierczak K.M."/>
            <person name="Andrzejewski T.M."/>
            <person name="Davidsen T.M."/>
            <person name="Wayne K.J."/>
            <person name="Tettelin H."/>
            <person name="Glass J.I."/>
            <person name="Rusch D."/>
            <person name="Podicherti R."/>
            <person name="Tsui H.-C.T."/>
            <person name="Winkler M.E."/>
        </authorList>
    </citation>
    <scope>NUCLEOTIDE SEQUENCE</scope>
</reference>
<protein>
    <recommendedName>
        <fullName evidence="2">Nucleoside 2-deoxyribosyltransferase</fullName>
    </recommendedName>
</protein>